<evidence type="ECO:0000313" key="7">
    <source>
        <dbReference type="Proteomes" id="UP000182769"/>
    </source>
</evidence>
<evidence type="ECO:0000256" key="3">
    <source>
        <dbReference type="ARBA" id="ARBA00019418"/>
    </source>
</evidence>
<dbReference type="PANTHER" id="PTHR39585:SF1">
    <property type="entry name" value="FAD ASSEMBLY FACTOR SDHE"/>
    <property type="match status" value="1"/>
</dbReference>
<accession>A0A0K6IQA4</accession>
<evidence type="ECO:0000256" key="5">
    <source>
        <dbReference type="ARBA" id="ARBA00023186"/>
    </source>
</evidence>
<evidence type="ECO:0000256" key="2">
    <source>
        <dbReference type="ARBA" id="ARBA00008571"/>
    </source>
</evidence>
<name>A0A0K6IQA4_9GAMM</name>
<evidence type="ECO:0000313" key="6">
    <source>
        <dbReference type="EMBL" id="CUB05281.1"/>
    </source>
</evidence>
<reference evidence="7" key="1">
    <citation type="submission" date="2015-08" db="EMBL/GenBank/DDBJ databases">
        <authorList>
            <person name="Varghese N."/>
        </authorList>
    </citation>
    <scope>NUCLEOTIDE SEQUENCE [LARGE SCALE GENOMIC DNA]</scope>
    <source>
        <strain evidence="7">JCM 18476</strain>
    </source>
</reference>
<dbReference type="InterPro" id="IPR050531">
    <property type="entry name" value="SdhE_FAD_assembly_factor"/>
</dbReference>
<dbReference type="InterPro" id="IPR036714">
    <property type="entry name" value="SDH_sf"/>
</dbReference>
<organism evidence="6 7">
    <name type="scientific">Marinomonas fungiae</name>
    <dbReference type="NCBI Taxonomy" id="1137284"/>
    <lineage>
        <taxon>Bacteria</taxon>
        <taxon>Pseudomonadati</taxon>
        <taxon>Pseudomonadota</taxon>
        <taxon>Gammaproteobacteria</taxon>
        <taxon>Oceanospirillales</taxon>
        <taxon>Oceanospirillaceae</taxon>
        <taxon>Marinomonas</taxon>
    </lineage>
</organism>
<dbReference type="Proteomes" id="UP000182769">
    <property type="component" value="Unassembled WGS sequence"/>
</dbReference>
<dbReference type="STRING" id="1137284.GCA_001418205_02865"/>
<dbReference type="GO" id="GO:0005737">
    <property type="term" value="C:cytoplasm"/>
    <property type="evidence" value="ECO:0007669"/>
    <property type="project" value="UniProtKB-SubCell"/>
</dbReference>
<dbReference type="EMBL" id="CYHG01000010">
    <property type="protein sequence ID" value="CUB05281.1"/>
    <property type="molecule type" value="Genomic_DNA"/>
</dbReference>
<evidence type="ECO:0000256" key="4">
    <source>
        <dbReference type="ARBA" id="ARBA00022490"/>
    </source>
</evidence>
<dbReference type="InterPro" id="IPR005631">
    <property type="entry name" value="SDH"/>
</dbReference>
<keyword evidence="5" id="KW-0143">Chaperone</keyword>
<dbReference type="GO" id="GO:0006105">
    <property type="term" value="P:succinate metabolic process"/>
    <property type="evidence" value="ECO:0007669"/>
    <property type="project" value="TreeGrafter"/>
</dbReference>
<evidence type="ECO:0000256" key="1">
    <source>
        <dbReference type="ARBA" id="ARBA00004496"/>
    </source>
</evidence>
<keyword evidence="7" id="KW-1185">Reference proteome</keyword>
<sequence length="95" mass="11628">MTDMIESKDSASFKRLKWQCRRGMLELDVLFEPFLEDVFLTLEEEDKQRFYKLIECEDQEIFPWFMQKEVPEDPDLARIVHLIVTRVQPENYRRV</sequence>
<dbReference type="SUPFAM" id="SSF109910">
    <property type="entry name" value="YgfY-like"/>
    <property type="match status" value="1"/>
</dbReference>
<comment type="subcellular location">
    <subcellularLocation>
        <location evidence="1">Cytoplasm</location>
    </subcellularLocation>
</comment>
<comment type="similarity">
    <text evidence="2">Belongs to the SdhE FAD assembly factor family.</text>
</comment>
<dbReference type="PANTHER" id="PTHR39585">
    <property type="entry name" value="FAD ASSEMBLY FACTOR SDHE"/>
    <property type="match status" value="1"/>
</dbReference>
<proteinExistence type="inferred from homology"/>
<dbReference type="Gene3D" id="1.10.150.250">
    <property type="entry name" value="Flavinator of succinate dehydrogenase"/>
    <property type="match status" value="1"/>
</dbReference>
<gene>
    <name evidence="6" type="ORF">Ga0061065_11024</name>
</gene>
<keyword evidence="4" id="KW-0963">Cytoplasm</keyword>
<protein>
    <recommendedName>
        <fullName evidence="3">FAD assembly factor SdhE</fullName>
    </recommendedName>
</protein>
<dbReference type="AlphaFoldDB" id="A0A0K6IQA4"/>
<dbReference type="Pfam" id="PF03937">
    <property type="entry name" value="Sdh5"/>
    <property type="match status" value="1"/>
</dbReference>